<evidence type="ECO:0000256" key="6">
    <source>
        <dbReference type="SAM" id="MobiDB-lite"/>
    </source>
</evidence>
<reference evidence="8 9" key="1">
    <citation type="journal article" date="2019" name="Int. J. Syst. Evol. Microbiol.">
        <title>The Global Catalogue of Microorganisms (GCM) 10K type strain sequencing project: providing services to taxonomists for standard genome sequencing and annotation.</title>
        <authorList>
            <consortium name="The Broad Institute Genomics Platform"/>
            <consortium name="The Broad Institute Genome Sequencing Center for Infectious Disease"/>
            <person name="Wu L."/>
            <person name="Ma J."/>
        </authorList>
    </citation>
    <scope>NUCLEOTIDE SEQUENCE [LARGE SCALE GENOMIC DNA]</scope>
    <source>
        <strain evidence="8 9">JCM 17504</strain>
    </source>
</reference>
<feature type="transmembrane region" description="Helical" evidence="7">
    <location>
        <begin position="313"/>
        <end position="346"/>
    </location>
</feature>
<comment type="caution">
    <text evidence="8">The sequence shown here is derived from an EMBL/GenBank/DDBJ whole genome shotgun (WGS) entry which is preliminary data.</text>
</comment>
<evidence type="ECO:0000256" key="1">
    <source>
        <dbReference type="ARBA" id="ARBA00004141"/>
    </source>
</evidence>
<dbReference type="Pfam" id="PF01594">
    <property type="entry name" value="AI-2E_transport"/>
    <property type="match status" value="1"/>
</dbReference>
<accession>A0AAV3UDT1</accession>
<evidence type="ECO:0000313" key="8">
    <source>
        <dbReference type="EMBL" id="GAA5044524.1"/>
    </source>
</evidence>
<sequence length="405" mass="44278">MVSGWNIDKSRVAWWSVGAALGLATLFVVYSFIGTFVFGLFLYYSTRPVYRRLKRRIRPPSLAAAVALLALALPAILLVVYTLAIAVQELTTVAQTTNLSALPEPVRQYADVSEIAQHPEQLLTDGNNTKLIEQAFGSTLKYVTFIGNGALHLFVMIAVAFYLLRDDHKLSRWFRRTFADSAGVLETYIERVDTDFNSIFFGNILNALMTGTIGAIAYNVLNAIAPAGLGIPYPTVVGLLTGVASLIPVVGMKLVYFPVTGVIGANALMDGAPDVLWFPLAFALISFVIVDTIPDLVLRPYVSGRNLHVGMVMFAYIFGPLLFGWYGIFLGPMILVLVVHFVEVVLPELIAGKPIQPWAVDPTYIRSGEPLPQPPRDPEQAVSGDMVGDGGNAGDETRRKQMERQ</sequence>
<dbReference type="EMBL" id="BAABKX010000001">
    <property type="protein sequence ID" value="GAA5044524.1"/>
    <property type="molecule type" value="Genomic_DNA"/>
</dbReference>
<comment type="similarity">
    <text evidence="2">Belongs to the autoinducer-2 exporter (AI-2E) (TC 2.A.86) family.</text>
</comment>
<dbReference type="RefSeq" id="WP_227775881.1">
    <property type="nucleotide sequence ID" value="NZ_BAABKX010000001.1"/>
</dbReference>
<feature type="transmembrane region" description="Helical" evidence="7">
    <location>
        <begin position="12"/>
        <end position="42"/>
    </location>
</feature>
<evidence type="ECO:0000313" key="9">
    <source>
        <dbReference type="Proteomes" id="UP001501729"/>
    </source>
</evidence>
<dbReference type="PANTHER" id="PTHR21716">
    <property type="entry name" value="TRANSMEMBRANE PROTEIN"/>
    <property type="match status" value="1"/>
</dbReference>
<evidence type="ECO:0000256" key="3">
    <source>
        <dbReference type="ARBA" id="ARBA00022692"/>
    </source>
</evidence>
<feature type="transmembrane region" description="Helical" evidence="7">
    <location>
        <begin position="233"/>
        <end position="255"/>
    </location>
</feature>
<evidence type="ECO:0000256" key="4">
    <source>
        <dbReference type="ARBA" id="ARBA00022989"/>
    </source>
</evidence>
<proteinExistence type="inferred from homology"/>
<dbReference type="GO" id="GO:0016020">
    <property type="term" value="C:membrane"/>
    <property type="evidence" value="ECO:0007669"/>
    <property type="project" value="UniProtKB-SubCell"/>
</dbReference>
<evidence type="ECO:0000256" key="2">
    <source>
        <dbReference type="ARBA" id="ARBA00009773"/>
    </source>
</evidence>
<dbReference type="GeneID" id="68611664"/>
<feature type="compositionally biased region" description="Basic and acidic residues" evidence="6">
    <location>
        <begin position="395"/>
        <end position="405"/>
    </location>
</feature>
<protein>
    <submittedName>
        <fullName evidence="8">AI-2E family transporter</fullName>
    </submittedName>
</protein>
<feature type="transmembrane region" description="Helical" evidence="7">
    <location>
        <begin position="199"/>
        <end position="221"/>
    </location>
</feature>
<feature type="transmembrane region" description="Helical" evidence="7">
    <location>
        <begin position="142"/>
        <end position="164"/>
    </location>
</feature>
<dbReference type="PANTHER" id="PTHR21716:SF4">
    <property type="entry name" value="TRANSMEMBRANE PROTEIN 245"/>
    <property type="match status" value="1"/>
</dbReference>
<keyword evidence="9" id="KW-1185">Reference proteome</keyword>
<name>A0AAV3UDT1_9EURY</name>
<feature type="region of interest" description="Disordered" evidence="6">
    <location>
        <begin position="366"/>
        <end position="405"/>
    </location>
</feature>
<evidence type="ECO:0000256" key="5">
    <source>
        <dbReference type="ARBA" id="ARBA00023136"/>
    </source>
</evidence>
<keyword evidence="4 7" id="KW-1133">Transmembrane helix</keyword>
<keyword evidence="5 7" id="KW-0472">Membrane</keyword>
<dbReference type="AlphaFoldDB" id="A0AAV3UDT1"/>
<feature type="transmembrane region" description="Helical" evidence="7">
    <location>
        <begin position="62"/>
        <end position="87"/>
    </location>
</feature>
<dbReference type="Proteomes" id="UP001501729">
    <property type="component" value="Unassembled WGS sequence"/>
</dbReference>
<gene>
    <name evidence="8" type="ORF">GCM10025751_10990</name>
</gene>
<comment type="subcellular location">
    <subcellularLocation>
        <location evidence="1">Membrane</location>
        <topology evidence="1">Multi-pass membrane protein</topology>
    </subcellularLocation>
</comment>
<keyword evidence="3 7" id="KW-0812">Transmembrane</keyword>
<dbReference type="InterPro" id="IPR002549">
    <property type="entry name" value="AI-2E-like"/>
</dbReference>
<feature type="transmembrane region" description="Helical" evidence="7">
    <location>
        <begin position="275"/>
        <end position="293"/>
    </location>
</feature>
<evidence type="ECO:0000256" key="7">
    <source>
        <dbReference type="SAM" id="Phobius"/>
    </source>
</evidence>
<organism evidence="8 9">
    <name type="scientific">Haladaptatus pallidirubidus</name>
    <dbReference type="NCBI Taxonomy" id="1008152"/>
    <lineage>
        <taxon>Archaea</taxon>
        <taxon>Methanobacteriati</taxon>
        <taxon>Methanobacteriota</taxon>
        <taxon>Stenosarchaea group</taxon>
        <taxon>Halobacteria</taxon>
        <taxon>Halobacteriales</taxon>
        <taxon>Haladaptataceae</taxon>
        <taxon>Haladaptatus</taxon>
    </lineage>
</organism>